<evidence type="ECO:0000256" key="2">
    <source>
        <dbReference type="ARBA" id="ARBA00022729"/>
    </source>
</evidence>
<accession>A0ABS9BF27</accession>
<evidence type="ECO:0000256" key="5">
    <source>
        <dbReference type="SAM" id="SignalP"/>
    </source>
</evidence>
<dbReference type="EMBL" id="JAKEVY010000002">
    <property type="protein sequence ID" value="MCF1714200.1"/>
    <property type="molecule type" value="Genomic_DNA"/>
</dbReference>
<dbReference type="Gene3D" id="2.30.120.10">
    <property type="match status" value="1"/>
</dbReference>
<dbReference type="InterPro" id="IPR043146">
    <property type="entry name" value="Penicillin_amidase_N_B-knob"/>
</dbReference>
<dbReference type="Gene3D" id="1.10.439.10">
    <property type="entry name" value="Penicillin Amidohydrolase, domain 1"/>
    <property type="match status" value="1"/>
</dbReference>
<dbReference type="RefSeq" id="WP_234864734.1">
    <property type="nucleotide sequence ID" value="NZ_JAKEVY010000002.1"/>
</dbReference>
<feature type="chain" id="PRO_5046348543" evidence="5">
    <location>
        <begin position="18"/>
        <end position="743"/>
    </location>
</feature>
<keyword evidence="3" id="KW-0378">Hydrolase</keyword>
<gene>
    <name evidence="6" type="ORF">L0U88_06130</name>
</gene>
<dbReference type="SUPFAM" id="SSF56235">
    <property type="entry name" value="N-terminal nucleophile aminohydrolases (Ntn hydrolases)"/>
    <property type="match status" value="1"/>
</dbReference>
<dbReference type="InterPro" id="IPR029055">
    <property type="entry name" value="Ntn_hydrolases_N"/>
</dbReference>
<dbReference type="Gene3D" id="3.60.20.10">
    <property type="entry name" value="Glutamine Phosphoribosylpyrophosphate, subunit 1, domain 1"/>
    <property type="match status" value="1"/>
</dbReference>
<organism evidence="6 7">
    <name type="scientific">Flavihumibacter fluminis</name>
    <dbReference type="NCBI Taxonomy" id="2909236"/>
    <lineage>
        <taxon>Bacteria</taxon>
        <taxon>Pseudomonadati</taxon>
        <taxon>Bacteroidota</taxon>
        <taxon>Chitinophagia</taxon>
        <taxon>Chitinophagales</taxon>
        <taxon>Chitinophagaceae</taxon>
        <taxon>Flavihumibacter</taxon>
    </lineage>
</organism>
<reference evidence="6 7" key="1">
    <citation type="submission" date="2022-01" db="EMBL/GenBank/DDBJ databases">
        <title>Flavihumibacter sp. nov., isolated from sediment of a river.</title>
        <authorList>
            <person name="Liu H."/>
        </authorList>
    </citation>
    <scope>NUCLEOTIDE SEQUENCE [LARGE SCALE GENOMIC DNA]</scope>
    <source>
        <strain evidence="6 7">RY-1</strain>
    </source>
</reference>
<dbReference type="PANTHER" id="PTHR34218">
    <property type="entry name" value="PEPTIDASE S45 PENICILLIN AMIDASE"/>
    <property type="match status" value="1"/>
</dbReference>
<evidence type="ECO:0000313" key="6">
    <source>
        <dbReference type="EMBL" id="MCF1714200.1"/>
    </source>
</evidence>
<dbReference type="Proteomes" id="UP001200145">
    <property type="component" value="Unassembled WGS sequence"/>
</dbReference>
<keyword evidence="7" id="KW-1185">Reference proteome</keyword>
<dbReference type="InterPro" id="IPR023343">
    <property type="entry name" value="Penicillin_amidase_dom1"/>
</dbReference>
<dbReference type="InterPro" id="IPR014395">
    <property type="entry name" value="Pen/GL7ACA/AHL_acylase"/>
</dbReference>
<dbReference type="InterPro" id="IPR043147">
    <property type="entry name" value="Penicillin_amidase_A-knob"/>
</dbReference>
<dbReference type="PANTHER" id="PTHR34218:SF3">
    <property type="entry name" value="ACYL-HOMOSERINE LACTONE ACYLASE PVDQ"/>
    <property type="match status" value="1"/>
</dbReference>
<keyword evidence="4" id="KW-0865">Zymogen</keyword>
<comment type="caution">
    <text evidence="6">The sequence shown here is derived from an EMBL/GenBank/DDBJ whole genome shotgun (WGS) entry which is preliminary data.</text>
</comment>
<keyword evidence="2 5" id="KW-0732">Signal</keyword>
<evidence type="ECO:0000313" key="7">
    <source>
        <dbReference type="Proteomes" id="UP001200145"/>
    </source>
</evidence>
<evidence type="ECO:0000256" key="1">
    <source>
        <dbReference type="ARBA" id="ARBA00006586"/>
    </source>
</evidence>
<evidence type="ECO:0000256" key="3">
    <source>
        <dbReference type="ARBA" id="ARBA00022801"/>
    </source>
</evidence>
<dbReference type="InterPro" id="IPR002692">
    <property type="entry name" value="S45"/>
</dbReference>
<protein>
    <submittedName>
        <fullName evidence="6">Penicillin acylase family protein</fullName>
    </submittedName>
</protein>
<name>A0ABS9BF27_9BACT</name>
<feature type="signal peptide" evidence="5">
    <location>
        <begin position="1"/>
        <end position="17"/>
    </location>
</feature>
<dbReference type="Pfam" id="PF01804">
    <property type="entry name" value="Penicil_amidase"/>
    <property type="match status" value="1"/>
</dbReference>
<sequence length="743" mass="83613">MRNVLFILLCLPFGLLAQQPTSSELSRWEKQADNTTIIRDKMGIPHIYGKSDADAVFGLLYAQCEDDFARVEMNYIEKLGRLAEVQGESKLYDDLLIRLVIDAEAAQRDYAKAPAWLKKLCVAFADGINYYLYKNPQVKPALLTRFEPWFPMLWTDGSIGAITTADITLKELASFYGDASPLVAANSEPHRDITVNQTFEPFEEPLPTGSNGFAIAPAKSASGKAMLYINPHVSFYFRPEVHMVSEEGLNAYGAVTWGQFFIYQGFNEYAGWMHTSCYVDAADSYIEQVEKRPYGYAYRYEGKLRPVKTKPITIRYKTAAGSAEKIITAYFTHHGPIMAKRNNQLLSMKADNRLLEGVIQCWQRTKVKGLKDFTKTLDLKGNLSNSTVYADREGNIAYWHGNRIPKRDPAIDWTKPVDGTTKATEWKGYHSINETVHMVNPSNGWLQHCNSTAFQIAGSNSPDPTRFPAYMAPDGDNFRGVNAVRVLSNLDKLDMDALIKAGYDPRLAAFEELIPELVKAFDAQLKPADTLYAWLAGPIAVLRNWNYQVDTASIATTMAVEWGQRLLPAIMRAGPQDGKPLDLVQKTRAYISGTPQREMLQALYLTLQDLQQRYGKWQLAWGNINRFQRISPAIDLQFDDSKTSFPVAFASGTWGMLPSYNSRVFPGTRKRYGVHGNSFICAVEFGEKVRAKALLAGGQSGDPASPHFSDQVEAYSKGQFREVLFYKEDVERNAERSYKPGRR</sequence>
<dbReference type="PIRSF" id="PIRSF001227">
    <property type="entry name" value="Pen_acylase"/>
    <property type="match status" value="1"/>
</dbReference>
<dbReference type="Gene3D" id="1.10.1400.10">
    <property type="match status" value="1"/>
</dbReference>
<evidence type="ECO:0000256" key="4">
    <source>
        <dbReference type="ARBA" id="ARBA00023145"/>
    </source>
</evidence>
<comment type="similarity">
    <text evidence="1">Belongs to the peptidase S45 family.</text>
</comment>
<proteinExistence type="inferred from homology"/>